<comment type="caution">
    <text evidence="2">The sequence shown here is derived from an EMBL/GenBank/DDBJ whole genome shotgun (WGS) entry which is preliminary data.</text>
</comment>
<evidence type="ECO:0000313" key="3">
    <source>
        <dbReference type="Proteomes" id="UP001420932"/>
    </source>
</evidence>
<organism evidence="2 3">
    <name type="scientific">Stephania yunnanensis</name>
    <dbReference type="NCBI Taxonomy" id="152371"/>
    <lineage>
        <taxon>Eukaryota</taxon>
        <taxon>Viridiplantae</taxon>
        <taxon>Streptophyta</taxon>
        <taxon>Embryophyta</taxon>
        <taxon>Tracheophyta</taxon>
        <taxon>Spermatophyta</taxon>
        <taxon>Magnoliopsida</taxon>
        <taxon>Ranunculales</taxon>
        <taxon>Menispermaceae</taxon>
        <taxon>Menispermoideae</taxon>
        <taxon>Cissampelideae</taxon>
        <taxon>Stephania</taxon>
    </lineage>
</organism>
<reference evidence="2 3" key="1">
    <citation type="submission" date="2024-01" db="EMBL/GenBank/DDBJ databases">
        <title>Genome assemblies of Stephania.</title>
        <authorList>
            <person name="Yang L."/>
        </authorList>
    </citation>
    <scope>NUCLEOTIDE SEQUENCE [LARGE SCALE GENOMIC DNA]</scope>
    <source>
        <strain evidence="2">YNDBR</strain>
        <tissue evidence="2">Leaf</tissue>
    </source>
</reference>
<keyword evidence="3" id="KW-1185">Reference proteome</keyword>
<accession>A0AAP0FBH4</accession>
<evidence type="ECO:0000313" key="2">
    <source>
        <dbReference type="EMBL" id="KAK9107315.1"/>
    </source>
</evidence>
<gene>
    <name evidence="2" type="ORF">Syun_023326</name>
</gene>
<evidence type="ECO:0000256" key="1">
    <source>
        <dbReference type="SAM" id="SignalP"/>
    </source>
</evidence>
<feature type="chain" id="PRO_5042946785" evidence="1">
    <location>
        <begin position="22"/>
        <end position="56"/>
    </location>
</feature>
<keyword evidence="1" id="KW-0732">Signal</keyword>
<protein>
    <submittedName>
        <fullName evidence="2">Uncharacterized protein</fullName>
    </submittedName>
</protein>
<dbReference type="AlphaFoldDB" id="A0AAP0FBH4"/>
<name>A0AAP0FBH4_9MAGN</name>
<dbReference type="EMBL" id="JBBNAF010000010">
    <property type="protein sequence ID" value="KAK9107315.1"/>
    <property type="molecule type" value="Genomic_DNA"/>
</dbReference>
<feature type="signal peptide" evidence="1">
    <location>
        <begin position="1"/>
        <end position="21"/>
    </location>
</feature>
<dbReference type="Proteomes" id="UP001420932">
    <property type="component" value="Unassembled WGS sequence"/>
</dbReference>
<proteinExistence type="predicted"/>
<sequence length="56" mass="6534">MFKVQMLEAHIALMFKHLLMMDVLLLVDYSKVNDQKDAQLDETSKGKDDELEESFT</sequence>